<proteinExistence type="predicted"/>
<feature type="non-terminal residue" evidence="1">
    <location>
        <position position="64"/>
    </location>
</feature>
<organism evidence="1">
    <name type="scientific">uncultured Rubrobacteraceae bacterium</name>
    <dbReference type="NCBI Taxonomy" id="349277"/>
    <lineage>
        <taxon>Bacteria</taxon>
        <taxon>Bacillati</taxon>
        <taxon>Actinomycetota</taxon>
        <taxon>Rubrobacteria</taxon>
        <taxon>Rubrobacterales</taxon>
        <taxon>Rubrobacteraceae</taxon>
        <taxon>environmental samples</taxon>
    </lineage>
</organism>
<dbReference type="EMBL" id="CADCUZ010000033">
    <property type="protein sequence ID" value="CAA9403334.1"/>
    <property type="molecule type" value="Genomic_DNA"/>
</dbReference>
<gene>
    <name evidence="1" type="ORF">AVDCRST_MAG55-809</name>
</gene>
<name>A0A6J4P107_9ACTN</name>
<reference evidence="1" key="1">
    <citation type="submission" date="2020-02" db="EMBL/GenBank/DDBJ databases">
        <authorList>
            <person name="Meier V. D."/>
        </authorList>
    </citation>
    <scope>NUCLEOTIDE SEQUENCE</scope>
    <source>
        <strain evidence="1">AVDCRST_MAG55</strain>
    </source>
</reference>
<evidence type="ECO:0000313" key="1">
    <source>
        <dbReference type="EMBL" id="CAA9403334.1"/>
    </source>
</evidence>
<protein>
    <submittedName>
        <fullName evidence="1">Uncharacterized protein</fullName>
    </submittedName>
</protein>
<sequence>ARRGDAGGGLNLAVPGRGGRWLTVSQNLLRPLQCLRRRCRLRGTEGPEEIRKDRAKAARTFTAM</sequence>
<accession>A0A6J4P107</accession>
<feature type="non-terminal residue" evidence="1">
    <location>
        <position position="1"/>
    </location>
</feature>
<dbReference type="AlphaFoldDB" id="A0A6J4P107"/>